<dbReference type="InterPro" id="IPR036188">
    <property type="entry name" value="FAD/NAD-bd_sf"/>
</dbReference>
<dbReference type="InterPro" id="IPR015323">
    <property type="entry name" value="FlavoCytC_S_DH_flav-bd"/>
</dbReference>
<dbReference type="InterPro" id="IPR052541">
    <property type="entry name" value="SQRD"/>
</dbReference>
<dbReference type="SUPFAM" id="SSF51905">
    <property type="entry name" value="FAD/NAD(P)-binding domain"/>
    <property type="match status" value="2"/>
</dbReference>
<dbReference type="Gene3D" id="3.50.50.60">
    <property type="entry name" value="FAD/NAD(P)-binding domain"/>
    <property type="match status" value="2"/>
</dbReference>
<evidence type="ECO:0000313" key="6">
    <source>
        <dbReference type="EMBL" id="WIM04963.1"/>
    </source>
</evidence>
<feature type="domain" description="FAD/NAD(P)-binding" evidence="3">
    <location>
        <begin position="35"/>
        <end position="149"/>
    </location>
</feature>
<dbReference type="Proteomes" id="UP001234916">
    <property type="component" value="Chromosome"/>
</dbReference>
<feature type="domain" description="Sulfide dehydrogenase [flavocytochrome c] flavoprotein chain central" evidence="5">
    <location>
        <begin position="166"/>
        <end position="286"/>
    </location>
</feature>
<dbReference type="GO" id="GO:0050660">
    <property type="term" value="F:flavin adenine dinucleotide binding"/>
    <property type="evidence" value="ECO:0007669"/>
    <property type="project" value="InterPro"/>
</dbReference>
<dbReference type="PROSITE" id="PS51318">
    <property type="entry name" value="TAT"/>
    <property type="match status" value="1"/>
</dbReference>
<accession>A0AA49IXG7</accession>
<evidence type="ECO:0000259" key="5">
    <source>
        <dbReference type="Pfam" id="PF21706"/>
    </source>
</evidence>
<organism evidence="6">
    <name type="scientific">Candidatus Nitricoxidivorans perseverans</name>
    <dbReference type="NCBI Taxonomy" id="2975601"/>
    <lineage>
        <taxon>Bacteria</taxon>
        <taxon>Pseudomonadati</taxon>
        <taxon>Pseudomonadota</taxon>
        <taxon>Betaproteobacteria</taxon>
        <taxon>Nitrosomonadales</taxon>
        <taxon>Sterolibacteriaceae</taxon>
        <taxon>Candidatus Nitricoxidivorans</taxon>
    </lineage>
</organism>
<protein>
    <submittedName>
        <fullName evidence="6">FAD-dependent oxidoreductase</fullName>
    </submittedName>
</protein>
<evidence type="ECO:0000259" key="4">
    <source>
        <dbReference type="Pfam" id="PF09242"/>
    </source>
</evidence>
<dbReference type="InterPro" id="IPR016156">
    <property type="entry name" value="FAD/NAD-linked_Rdtase_dimer_sf"/>
</dbReference>
<dbReference type="InterPro" id="IPR037092">
    <property type="entry name" value="FlavoCytC_S_DH_flav-bd_sf"/>
</dbReference>
<gene>
    <name evidence="6" type="ORF">OHM77_09675</name>
</gene>
<proteinExistence type="predicted"/>
<feature type="domain" description="Flavocytochrome c sulphide dehydrogenase flavin-binding" evidence="4">
    <location>
        <begin position="368"/>
        <end position="446"/>
    </location>
</feature>
<dbReference type="Pfam" id="PF07992">
    <property type="entry name" value="Pyr_redox_2"/>
    <property type="match status" value="1"/>
</dbReference>
<dbReference type="KEGG" id="npv:OHM77_09675"/>
<evidence type="ECO:0000256" key="2">
    <source>
        <dbReference type="ARBA" id="ARBA00022827"/>
    </source>
</evidence>
<dbReference type="AlphaFoldDB" id="A0AA49IXG7"/>
<keyword evidence="1" id="KW-0285">Flavoprotein</keyword>
<dbReference type="Gene3D" id="3.90.760.10">
    <property type="entry name" value="Flavocytochrome c sulphide dehydrogenase, flavin-binding domain"/>
    <property type="match status" value="1"/>
</dbReference>
<evidence type="ECO:0000259" key="3">
    <source>
        <dbReference type="Pfam" id="PF07992"/>
    </source>
</evidence>
<dbReference type="PANTHER" id="PTHR43755">
    <property type="match status" value="1"/>
</dbReference>
<dbReference type="EMBL" id="CP107246">
    <property type="protein sequence ID" value="WIM04963.1"/>
    <property type="molecule type" value="Genomic_DNA"/>
</dbReference>
<sequence length="447" mass="47850">MHSFDRRSFIKTLSAAAGASILTVPQSRAATPKARVVVVGGGYGGATAARYLRLLDPGIEVTLIERGTLYTSCPLSNEVISGVRDIKTLQAGYGGLGRRGVKVVHNEVTQIDPVKKAVTTADGNVFAYDALVVSPGVDFNYPAIQGLTQEISENQIPHAWKAGPQTLLLKKQLEAMPDGGRFIIAVPKAPFRCPPGPYERAAQVAMHCLHHGKKKAKVLILDSNDAFSKKPLFEQAWKTLYGYGEGGMIEWVPGAKGGIVEGVDAGAMTCLTTFDQHKGDVINIIPPHRAGKIAIDAGLANFKGAWCAVKPENMESTAHNDIYVIGDSCVGGELATGNPFPKSAHMAGSQAKIVAASLVAKLNGLPPPKPIYTNACYSVAGHDWGFSVVVLFRVENNQWVYVKEGSGISPVTFGTKEKPIPVPRAYRKMEAEYADGWLRNILADAFS</sequence>
<dbReference type="Pfam" id="PF21706">
    <property type="entry name" value="FCSD_central"/>
    <property type="match status" value="1"/>
</dbReference>
<keyword evidence="2" id="KW-0274">FAD</keyword>
<dbReference type="InterPro" id="IPR049386">
    <property type="entry name" value="FCSD_central"/>
</dbReference>
<dbReference type="InterPro" id="IPR023753">
    <property type="entry name" value="FAD/NAD-binding_dom"/>
</dbReference>
<dbReference type="InterPro" id="IPR006311">
    <property type="entry name" value="TAT_signal"/>
</dbReference>
<name>A0AA49IXG7_9PROT</name>
<dbReference type="GO" id="GO:0016491">
    <property type="term" value="F:oxidoreductase activity"/>
    <property type="evidence" value="ECO:0007669"/>
    <property type="project" value="InterPro"/>
</dbReference>
<dbReference type="PANTHER" id="PTHR43755:SF1">
    <property type="entry name" value="FAD-DEPENDENT PYRIDINE NUCLEOTIDE-DISULPHIDE OXIDOREDUCTASE"/>
    <property type="match status" value="1"/>
</dbReference>
<dbReference type="Pfam" id="PF09242">
    <property type="entry name" value="FCSD-flav_bind"/>
    <property type="match status" value="1"/>
</dbReference>
<evidence type="ECO:0000256" key="1">
    <source>
        <dbReference type="ARBA" id="ARBA00022630"/>
    </source>
</evidence>
<dbReference type="SUPFAM" id="SSF55424">
    <property type="entry name" value="FAD/NAD-linked reductases, dimerisation (C-terminal) domain"/>
    <property type="match status" value="1"/>
</dbReference>
<reference evidence="6" key="1">
    <citation type="journal article" date="2023" name="Nat. Microbiol.">
        <title>Enrichment and characterization of a nitric oxide-reducing microbial community in a continuous bioreactor.</title>
        <authorList>
            <person name="Garrido-Amador P."/>
            <person name="Stortenbeker N."/>
            <person name="Wessels H.J.C.T."/>
            <person name="Speth D.R."/>
            <person name="Garcia-Heredia I."/>
            <person name="Kartal B."/>
        </authorList>
    </citation>
    <scope>NUCLEOTIDE SEQUENCE</scope>
    <source>
        <strain evidence="6">MAG1</strain>
    </source>
</reference>